<dbReference type="InterPro" id="IPR002068">
    <property type="entry name" value="A-crystallin/Hsp20_dom"/>
</dbReference>
<dbReference type="SUPFAM" id="SSF49764">
    <property type="entry name" value="HSP20-like chaperones"/>
    <property type="match status" value="1"/>
</dbReference>
<dbReference type="PROSITE" id="PS01031">
    <property type="entry name" value="SHSP"/>
    <property type="match status" value="1"/>
</dbReference>
<keyword evidence="6" id="KW-1185">Reference proteome</keyword>
<evidence type="ECO:0000259" key="4">
    <source>
        <dbReference type="PROSITE" id="PS01031"/>
    </source>
</evidence>
<name>A0A7W6HBQ4_9HYPH</name>
<accession>A0A7W6HBQ4</accession>
<evidence type="ECO:0000256" key="2">
    <source>
        <dbReference type="RuleBase" id="RU003616"/>
    </source>
</evidence>
<comment type="caution">
    <text evidence="5">The sequence shown here is derived from an EMBL/GenBank/DDBJ whole genome shotgun (WGS) entry which is preliminary data.</text>
</comment>
<sequence>MPAVDVAEKDDECEITAEPGLDEKDVEVKLSNGMPTSTGEKKEEKEGRHKDYYQSERRYGSFGRSFPPPQGVDRDAIDANFAKGVLAVRLPKTADSRAEEKKIKVKPGGSGHASAGDV</sequence>
<feature type="domain" description="SHSP" evidence="4">
    <location>
        <begin position="1"/>
        <end position="108"/>
    </location>
</feature>
<feature type="compositionally biased region" description="Basic and acidic residues" evidence="3">
    <location>
        <begin position="39"/>
        <end position="59"/>
    </location>
</feature>
<comment type="similarity">
    <text evidence="1 2">Belongs to the small heat shock protein (HSP20) family.</text>
</comment>
<dbReference type="InterPro" id="IPR031107">
    <property type="entry name" value="Small_HSP"/>
</dbReference>
<dbReference type="InterPro" id="IPR008978">
    <property type="entry name" value="HSP20-like_chaperone"/>
</dbReference>
<protein>
    <submittedName>
        <fullName evidence="5">HSP20 family molecular chaperone IbpA</fullName>
    </submittedName>
</protein>
<evidence type="ECO:0000313" key="6">
    <source>
        <dbReference type="Proteomes" id="UP000588647"/>
    </source>
</evidence>
<dbReference type="AlphaFoldDB" id="A0A7W6HBQ4"/>
<feature type="compositionally biased region" description="Basic and acidic residues" evidence="3">
    <location>
        <begin position="92"/>
        <end position="102"/>
    </location>
</feature>
<proteinExistence type="inferred from homology"/>
<evidence type="ECO:0000313" key="5">
    <source>
        <dbReference type="EMBL" id="MBB4002131.1"/>
    </source>
</evidence>
<reference evidence="5 6" key="1">
    <citation type="submission" date="2020-08" db="EMBL/GenBank/DDBJ databases">
        <title>Genomic Encyclopedia of Type Strains, Phase IV (KMG-IV): sequencing the most valuable type-strain genomes for metagenomic binning, comparative biology and taxonomic classification.</title>
        <authorList>
            <person name="Goeker M."/>
        </authorList>
    </citation>
    <scope>NUCLEOTIDE SEQUENCE [LARGE SCALE GENOMIC DNA]</scope>
    <source>
        <strain evidence="5 6">DSM 103570</strain>
    </source>
</reference>
<dbReference type="Proteomes" id="UP000588647">
    <property type="component" value="Unassembled WGS sequence"/>
</dbReference>
<feature type="region of interest" description="Disordered" evidence="3">
    <location>
        <begin position="1"/>
        <end position="74"/>
    </location>
</feature>
<feature type="region of interest" description="Disordered" evidence="3">
    <location>
        <begin position="92"/>
        <end position="118"/>
    </location>
</feature>
<dbReference type="PANTHER" id="PTHR11527">
    <property type="entry name" value="HEAT-SHOCK PROTEIN 20 FAMILY MEMBER"/>
    <property type="match status" value="1"/>
</dbReference>
<evidence type="ECO:0000256" key="3">
    <source>
        <dbReference type="SAM" id="MobiDB-lite"/>
    </source>
</evidence>
<dbReference type="Gene3D" id="2.60.40.790">
    <property type="match status" value="1"/>
</dbReference>
<dbReference type="CDD" id="cd06464">
    <property type="entry name" value="ACD_sHsps-like"/>
    <property type="match status" value="1"/>
</dbReference>
<gene>
    <name evidence="5" type="ORF">GGR03_001178</name>
</gene>
<dbReference type="RefSeq" id="WP_335631434.1">
    <property type="nucleotide sequence ID" value="NZ_JAAAMM010000001.1"/>
</dbReference>
<evidence type="ECO:0000256" key="1">
    <source>
        <dbReference type="PROSITE-ProRule" id="PRU00285"/>
    </source>
</evidence>
<organism evidence="5 6">
    <name type="scientific">Aurantimonas endophytica</name>
    <dbReference type="NCBI Taxonomy" id="1522175"/>
    <lineage>
        <taxon>Bacteria</taxon>
        <taxon>Pseudomonadati</taxon>
        <taxon>Pseudomonadota</taxon>
        <taxon>Alphaproteobacteria</taxon>
        <taxon>Hyphomicrobiales</taxon>
        <taxon>Aurantimonadaceae</taxon>
        <taxon>Aurantimonas</taxon>
    </lineage>
</organism>
<dbReference type="Pfam" id="PF00011">
    <property type="entry name" value="HSP20"/>
    <property type="match status" value="1"/>
</dbReference>
<dbReference type="EMBL" id="JACIEM010000001">
    <property type="protein sequence ID" value="MBB4002131.1"/>
    <property type="molecule type" value="Genomic_DNA"/>
</dbReference>